<reference evidence="4" key="1">
    <citation type="journal article" date="2017" name="Nat. Ecol. Evol.">
        <title>Genome expansion and lineage-specific genetic innovations in the forest pathogenic fungi Armillaria.</title>
        <authorList>
            <person name="Sipos G."/>
            <person name="Prasanna A.N."/>
            <person name="Walter M.C."/>
            <person name="O'Connor E."/>
            <person name="Balint B."/>
            <person name="Krizsan K."/>
            <person name="Kiss B."/>
            <person name="Hess J."/>
            <person name="Varga T."/>
            <person name="Slot J."/>
            <person name="Riley R."/>
            <person name="Boka B."/>
            <person name="Rigling D."/>
            <person name="Barry K."/>
            <person name="Lee J."/>
            <person name="Mihaltcheva S."/>
            <person name="LaButti K."/>
            <person name="Lipzen A."/>
            <person name="Waldron R."/>
            <person name="Moloney N.M."/>
            <person name="Sperisen C."/>
            <person name="Kredics L."/>
            <person name="Vagvoelgyi C."/>
            <person name="Patrignani A."/>
            <person name="Fitzpatrick D."/>
            <person name="Nagy I."/>
            <person name="Doyle S."/>
            <person name="Anderson J.B."/>
            <person name="Grigoriev I.V."/>
            <person name="Gueldener U."/>
            <person name="Muensterkoetter M."/>
            <person name="Nagy L.G."/>
        </authorList>
    </citation>
    <scope>NUCLEOTIDE SEQUENCE [LARGE SCALE GENOMIC DNA]</scope>
    <source>
        <strain evidence="4">28-4</strain>
    </source>
</reference>
<organism evidence="3 4">
    <name type="scientific">Armillaria solidipes</name>
    <dbReference type="NCBI Taxonomy" id="1076256"/>
    <lineage>
        <taxon>Eukaryota</taxon>
        <taxon>Fungi</taxon>
        <taxon>Dikarya</taxon>
        <taxon>Basidiomycota</taxon>
        <taxon>Agaricomycotina</taxon>
        <taxon>Agaricomycetes</taxon>
        <taxon>Agaricomycetidae</taxon>
        <taxon>Agaricales</taxon>
        <taxon>Marasmiineae</taxon>
        <taxon>Physalacriaceae</taxon>
        <taxon>Armillaria</taxon>
    </lineage>
</organism>
<sequence>MYKRPLESLDDEMEGLDTRDYKRTRSEIIPESPPVIDSEDELDCCTDNLEADEVQGATSLAQGEDDGPQMGVYSLFDAKAEDDREFSGGRFGARREKRHGFNPYHATDNKGPQLSREKRSYVQNVGHLQIENHELQRKHDSLERELASTRAALDREQAQREEDRNLLNTRAAELCDAQTFLTKADKYSVAEVKSMLESLNGEILQLAAMLTDDQDDQANQDGAMEDDLDHGTAYRLAIQRTRVMLGEDWLALFSGNYDKDVVLQSALIGVMVQYCAEFIEKWHCNGSADEMLRDLYQEIWQASTQAVASRWRAMTREKSKYGGDQGGALVENLALFLSDCLRDVLVMAGWSVSNAEHRLTGAMSERLRIVASFAMELDRAIGEGITSQDLQVYSIVCGSSFDDRFMKADEDGTGSIACTCDLGLRTDPILDGVNCHETVALSKAGIIYFSSLTQ</sequence>
<dbReference type="AlphaFoldDB" id="A0A2H3BH81"/>
<dbReference type="EMBL" id="KZ293445">
    <property type="protein sequence ID" value="PBK65398.1"/>
    <property type="molecule type" value="Genomic_DNA"/>
</dbReference>
<accession>A0A2H3BH81</accession>
<feature type="region of interest" description="Disordered" evidence="2">
    <location>
        <begin position="1"/>
        <end position="40"/>
    </location>
</feature>
<dbReference type="Proteomes" id="UP000218334">
    <property type="component" value="Unassembled WGS sequence"/>
</dbReference>
<evidence type="ECO:0000313" key="4">
    <source>
        <dbReference type="Proteomes" id="UP000218334"/>
    </source>
</evidence>
<evidence type="ECO:0000313" key="3">
    <source>
        <dbReference type="EMBL" id="PBK65398.1"/>
    </source>
</evidence>
<evidence type="ECO:0000256" key="1">
    <source>
        <dbReference type="SAM" id="Coils"/>
    </source>
</evidence>
<keyword evidence="4" id="KW-1185">Reference proteome</keyword>
<dbReference type="STRING" id="1076256.A0A2H3BH81"/>
<name>A0A2H3BH81_9AGAR</name>
<protein>
    <submittedName>
        <fullName evidence="3">Uncharacterized protein</fullName>
    </submittedName>
</protein>
<feature type="coiled-coil region" evidence="1">
    <location>
        <begin position="125"/>
        <end position="159"/>
    </location>
</feature>
<proteinExistence type="predicted"/>
<keyword evidence="1" id="KW-0175">Coiled coil</keyword>
<feature type="compositionally biased region" description="Basic and acidic residues" evidence="2">
    <location>
        <begin position="16"/>
        <end position="28"/>
    </location>
</feature>
<gene>
    <name evidence="3" type="ORF">ARMSODRAFT_1022207</name>
</gene>
<evidence type="ECO:0000256" key="2">
    <source>
        <dbReference type="SAM" id="MobiDB-lite"/>
    </source>
</evidence>